<keyword evidence="7" id="KW-1185">Reference proteome</keyword>
<evidence type="ECO:0000259" key="5">
    <source>
        <dbReference type="PROSITE" id="PS50931"/>
    </source>
</evidence>
<dbReference type="GO" id="GO:0010628">
    <property type="term" value="P:positive regulation of gene expression"/>
    <property type="evidence" value="ECO:0007669"/>
    <property type="project" value="TreeGrafter"/>
</dbReference>
<evidence type="ECO:0000256" key="3">
    <source>
        <dbReference type="ARBA" id="ARBA00023125"/>
    </source>
</evidence>
<dbReference type="GO" id="GO:0009089">
    <property type="term" value="P:lysine biosynthetic process via diaminopimelate"/>
    <property type="evidence" value="ECO:0007669"/>
    <property type="project" value="TreeGrafter"/>
</dbReference>
<evidence type="ECO:0000256" key="2">
    <source>
        <dbReference type="ARBA" id="ARBA00023015"/>
    </source>
</evidence>
<comment type="similarity">
    <text evidence="1">Belongs to the LysR transcriptional regulatory family.</text>
</comment>
<dbReference type="PANTHER" id="PTHR30427:SF1">
    <property type="entry name" value="TRANSCRIPTIONAL ACTIVATOR PROTEIN LYSR"/>
    <property type="match status" value="1"/>
</dbReference>
<dbReference type="InterPro" id="IPR037424">
    <property type="entry name" value="NocR_PBP2"/>
</dbReference>
<dbReference type="CDD" id="cd08415">
    <property type="entry name" value="PBP2_LysR_opines_like"/>
    <property type="match status" value="1"/>
</dbReference>
<dbReference type="EMBL" id="CP015243">
    <property type="protein sequence ID" value="ANF57393.1"/>
    <property type="molecule type" value="Genomic_DNA"/>
</dbReference>
<name>A0A172YDU7_9GAMM</name>
<feature type="domain" description="HTH lysR-type" evidence="5">
    <location>
        <begin position="2"/>
        <end position="59"/>
    </location>
</feature>
<keyword evidence="3" id="KW-0238">DNA-binding</keyword>
<accession>A0A172YDU7</accession>
<evidence type="ECO:0000256" key="1">
    <source>
        <dbReference type="ARBA" id="ARBA00009437"/>
    </source>
</evidence>
<dbReference type="InterPro" id="IPR005119">
    <property type="entry name" value="LysR_subst-bd"/>
</dbReference>
<dbReference type="Gene3D" id="3.40.190.290">
    <property type="match status" value="1"/>
</dbReference>
<dbReference type="AlphaFoldDB" id="A0A172YDU7"/>
<dbReference type="Gene3D" id="1.10.10.10">
    <property type="entry name" value="Winged helix-like DNA-binding domain superfamily/Winged helix DNA-binding domain"/>
    <property type="match status" value="1"/>
</dbReference>
<sequence length="307" mass="33962">MLNLRQINAFRHVMMYKTVTRAAEMMFVSQPAVSRLISDLEDQVGFQLFVRGRGRLVPTPEAQAFFEEVERSYVGLENMAEAAKEIRQFRTGKLLISAMPAMALSVLPPVLRRFLDKHPGISISLQVHSSQRISRWVATQQCDIGLTGIALDEPGTESSVLASADMMLVMPPDHPFAARPRVAIEELAGQQLISVGQLGGARPGIDRYLREHGIDCQTRIETQLSSAACELVLCGAGITLIDPASARFYQHRGLVIRPLSPGFPYTYHLLLPSLRPTSRLALELIDDLRQTLTALIEQSPTQALPKP</sequence>
<dbReference type="PRINTS" id="PR00039">
    <property type="entry name" value="HTHLYSR"/>
</dbReference>
<dbReference type="Pfam" id="PF00126">
    <property type="entry name" value="HTH_1"/>
    <property type="match status" value="1"/>
</dbReference>
<dbReference type="InterPro" id="IPR036390">
    <property type="entry name" value="WH_DNA-bd_sf"/>
</dbReference>
<evidence type="ECO:0000256" key="4">
    <source>
        <dbReference type="ARBA" id="ARBA00023163"/>
    </source>
</evidence>
<dbReference type="Pfam" id="PF03466">
    <property type="entry name" value="LysR_substrate"/>
    <property type="match status" value="1"/>
</dbReference>
<dbReference type="SUPFAM" id="SSF46785">
    <property type="entry name" value="Winged helix' DNA-binding domain"/>
    <property type="match status" value="1"/>
</dbReference>
<organism evidence="6 7">
    <name type="scientific">Halotalea alkalilenta</name>
    <dbReference type="NCBI Taxonomy" id="376489"/>
    <lineage>
        <taxon>Bacteria</taxon>
        <taxon>Pseudomonadati</taxon>
        <taxon>Pseudomonadota</taxon>
        <taxon>Gammaproteobacteria</taxon>
        <taxon>Oceanospirillales</taxon>
        <taxon>Halomonadaceae</taxon>
        <taxon>Halotalea</taxon>
    </lineage>
</organism>
<keyword evidence="4" id="KW-0804">Transcription</keyword>
<dbReference type="PROSITE" id="PS50931">
    <property type="entry name" value="HTH_LYSR"/>
    <property type="match status" value="1"/>
</dbReference>
<dbReference type="InterPro" id="IPR000847">
    <property type="entry name" value="LysR_HTH_N"/>
</dbReference>
<gene>
    <name evidence="6" type="ORF">A5892_07875</name>
</gene>
<dbReference type="Proteomes" id="UP000077875">
    <property type="component" value="Chromosome"/>
</dbReference>
<dbReference type="SUPFAM" id="SSF53850">
    <property type="entry name" value="Periplasmic binding protein-like II"/>
    <property type="match status" value="1"/>
</dbReference>
<dbReference type="KEGG" id="haa:A5892_07875"/>
<dbReference type="InterPro" id="IPR036388">
    <property type="entry name" value="WH-like_DNA-bd_sf"/>
</dbReference>
<protein>
    <recommendedName>
        <fullName evidence="5">HTH lysR-type domain-containing protein</fullName>
    </recommendedName>
</protein>
<dbReference type="RefSeq" id="WP_082890330.1">
    <property type="nucleotide sequence ID" value="NZ_CP015243.1"/>
</dbReference>
<proteinExistence type="inferred from homology"/>
<dbReference type="GO" id="GO:0003700">
    <property type="term" value="F:DNA-binding transcription factor activity"/>
    <property type="evidence" value="ECO:0007669"/>
    <property type="project" value="InterPro"/>
</dbReference>
<keyword evidence="2" id="KW-0805">Transcription regulation</keyword>
<dbReference type="PANTHER" id="PTHR30427">
    <property type="entry name" value="TRANSCRIPTIONAL ACTIVATOR PROTEIN LYSR"/>
    <property type="match status" value="1"/>
</dbReference>
<reference evidence="6 7" key="1">
    <citation type="submission" date="2016-04" db="EMBL/GenBank/DDBJ databases">
        <title>Complete Genome Sequence of Halotalea alkalilenta IHB B 13600.</title>
        <authorList>
            <person name="Swarnkar M.K."/>
            <person name="Sharma A."/>
            <person name="Kaushal K."/>
            <person name="Soni R."/>
            <person name="Rana S."/>
            <person name="Singh A.K."/>
            <person name="Gulati A."/>
        </authorList>
    </citation>
    <scope>NUCLEOTIDE SEQUENCE [LARGE SCALE GENOMIC DNA]</scope>
    <source>
        <strain evidence="6 7">IHB B 13600</strain>
    </source>
</reference>
<dbReference type="GO" id="GO:0043565">
    <property type="term" value="F:sequence-specific DNA binding"/>
    <property type="evidence" value="ECO:0007669"/>
    <property type="project" value="TreeGrafter"/>
</dbReference>
<evidence type="ECO:0000313" key="6">
    <source>
        <dbReference type="EMBL" id="ANF57393.1"/>
    </source>
</evidence>
<dbReference type="STRING" id="376489.A5892_07875"/>
<evidence type="ECO:0000313" key="7">
    <source>
        <dbReference type="Proteomes" id="UP000077875"/>
    </source>
</evidence>